<dbReference type="PANTHER" id="PTHR45657:SF3">
    <property type="entry name" value="TRANSPORTER, PUTATIVE (AFU_ORTHOLOGUE AFUA_5G09260)-RELATED"/>
    <property type="match status" value="1"/>
</dbReference>
<dbReference type="PROSITE" id="PS50191">
    <property type="entry name" value="CRAL_TRIO"/>
    <property type="match status" value="1"/>
</dbReference>
<keyword evidence="4" id="KW-1185">Reference proteome</keyword>
<dbReference type="PANTHER" id="PTHR45657">
    <property type="entry name" value="CRAL-TRIO DOMAIN-CONTAINING PROTEIN YKL091C-RELATED"/>
    <property type="match status" value="1"/>
</dbReference>
<sequence length="644" mass="71093">MAQQLYRTLTGQSQNSKTDGSPATPTSLSRMTTTNTQTGVLNHLTEQQEHKLVEFKEKLQADGWWSPDGINGKPTHDDGTLLRYLRARKFDVQGAYGQFTDTEKWLKEQHVEELYEHFDVDFFERARLMYPQWTGHRDRRGIPIYVFEIKGLDSKAVDKYQKEATSYKAKLPKHKNLDTLPKLLPLFALYHNLLNFILPLCSSLERPRPEVPVTNSTNIVDIQGVSLRQFWNLKNHMQDASVLATAHYPETLDRIFIIGAPSFFPTVWGWIKRWFDPVTVSKIFILQRSDVLPTLEKFMDHDAIPKKYGGQLNWGWGQPPALDEETREALERDGNKGWVKGPALWLNNERVVVGSQNGQLRRSDKEIAEKKPIIYAADYTEVPVHPEKRRDSILSSHQKSISSKHAPTVGAVPPAESPSTLVEEKQTAPAVAAVAAPAASTATTSNIDQRPTTPPKQATTIPTPLSPASIRNSPMGDSQVHIPDAQPAQPATTAEYISPVASTEAVSSNPTASPPMPAREPEVPAAAPHIEPTTTTPVAAAAAATMSQPSTTIETHPPPGHTQPGALPRHTVELNHKIANQLQQESTVTIPADANGVLPHPDIVVASDGTKGLAMEADKLSLADRTSGRPQPERFVTAMEIPQH</sequence>
<dbReference type="SUPFAM" id="SSF46938">
    <property type="entry name" value="CRAL/TRIO N-terminal domain"/>
    <property type="match status" value="1"/>
</dbReference>
<dbReference type="AlphaFoldDB" id="A0AAN8EBH8"/>
<feature type="compositionally biased region" description="Low complexity" evidence="1">
    <location>
        <begin position="393"/>
        <end position="405"/>
    </location>
</feature>
<feature type="compositionally biased region" description="Polar residues" evidence="1">
    <location>
        <begin position="446"/>
        <end position="463"/>
    </location>
</feature>
<feature type="region of interest" description="Disordered" evidence="1">
    <location>
        <begin position="621"/>
        <end position="644"/>
    </location>
</feature>
<dbReference type="InterPro" id="IPR036273">
    <property type="entry name" value="CRAL/TRIO_N_dom_sf"/>
</dbReference>
<dbReference type="Gene3D" id="1.10.8.20">
    <property type="entry name" value="N-terminal domain of phosphatidylinositol transfer protein sec14p"/>
    <property type="match status" value="1"/>
</dbReference>
<dbReference type="SMART" id="SM01100">
    <property type="entry name" value="CRAL_TRIO_N"/>
    <property type="match status" value="1"/>
</dbReference>
<reference evidence="3 4" key="1">
    <citation type="submission" date="2022-12" db="EMBL/GenBank/DDBJ databases">
        <title>Genomic features and morphological characterization of a novel Knufia sp. strain isolated from spacecraft assembly facility.</title>
        <authorList>
            <person name="Teixeira M."/>
            <person name="Chander A.M."/>
            <person name="Stajich J.E."/>
            <person name="Venkateswaran K."/>
        </authorList>
    </citation>
    <scope>NUCLEOTIDE SEQUENCE [LARGE SCALE GENOMIC DNA]</scope>
    <source>
        <strain evidence="3 4">FJI-L2-BK-P2</strain>
    </source>
</reference>
<comment type="caution">
    <text evidence="3">The sequence shown here is derived from an EMBL/GenBank/DDBJ whole genome shotgun (WGS) entry which is preliminary data.</text>
</comment>
<feature type="region of interest" description="Disordered" evidence="1">
    <location>
        <begin position="1"/>
        <end position="34"/>
    </location>
</feature>
<evidence type="ECO:0000313" key="3">
    <source>
        <dbReference type="EMBL" id="KAK5951459.1"/>
    </source>
</evidence>
<proteinExistence type="predicted"/>
<feature type="region of interest" description="Disordered" evidence="1">
    <location>
        <begin position="386"/>
        <end position="521"/>
    </location>
</feature>
<protein>
    <recommendedName>
        <fullName evidence="2">CRAL-TRIO domain-containing protein</fullName>
    </recommendedName>
</protein>
<evidence type="ECO:0000313" key="4">
    <source>
        <dbReference type="Proteomes" id="UP001316803"/>
    </source>
</evidence>
<accession>A0AAN8EBH8</accession>
<dbReference type="InterPro" id="IPR036865">
    <property type="entry name" value="CRAL-TRIO_dom_sf"/>
</dbReference>
<dbReference type="InterPro" id="IPR001251">
    <property type="entry name" value="CRAL-TRIO_dom"/>
</dbReference>
<feature type="domain" description="CRAL-TRIO" evidence="2">
    <location>
        <begin position="110"/>
        <end position="316"/>
    </location>
</feature>
<dbReference type="Proteomes" id="UP001316803">
    <property type="component" value="Unassembled WGS sequence"/>
</dbReference>
<gene>
    <name evidence="3" type="ORF">OHC33_007515</name>
</gene>
<dbReference type="SUPFAM" id="SSF52087">
    <property type="entry name" value="CRAL/TRIO domain"/>
    <property type="match status" value="1"/>
</dbReference>
<dbReference type="Pfam" id="PF00650">
    <property type="entry name" value="CRAL_TRIO"/>
    <property type="match status" value="1"/>
</dbReference>
<evidence type="ECO:0000259" key="2">
    <source>
        <dbReference type="PROSITE" id="PS50191"/>
    </source>
</evidence>
<evidence type="ECO:0000256" key="1">
    <source>
        <dbReference type="SAM" id="MobiDB-lite"/>
    </source>
</evidence>
<feature type="compositionally biased region" description="Low complexity" evidence="1">
    <location>
        <begin position="485"/>
        <end position="494"/>
    </location>
</feature>
<dbReference type="InterPro" id="IPR011074">
    <property type="entry name" value="CRAL/TRIO_N_dom"/>
</dbReference>
<dbReference type="SMART" id="SM00516">
    <property type="entry name" value="SEC14"/>
    <property type="match status" value="1"/>
</dbReference>
<dbReference type="Gene3D" id="3.40.525.10">
    <property type="entry name" value="CRAL-TRIO lipid binding domain"/>
    <property type="match status" value="1"/>
</dbReference>
<dbReference type="Pfam" id="PF03765">
    <property type="entry name" value="CRAL_TRIO_N"/>
    <property type="match status" value="1"/>
</dbReference>
<name>A0AAN8EBH8_9EURO</name>
<feature type="compositionally biased region" description="Polar residues" evidence="1">
    <location>
        <begin position="500"/>
        <end position="511"/>
    </location>
</feature>
<dbReference type="EMBL" id="JAKLMC020000020">
    <property type="protein sequence ID" value="KAK5951459.1"/>
    <property type="molecule type" value="Genomic_DNA"/>
</dbReference>
<dbReference type="InterPro" id="IPR051026">
    <property type="entry name" value="PI/PC_transfer"/>
</dbReference>
<feature type="compositionally biased region" description="Low complexity" evidence="1">
    <location>
        <begin position="427"/>
        <end position="445"/>
    </location>
</feature>
<dbReference type="CDD" id="cd00170">
    <property type="entry name" value="SEC14"/>
    <property type="match status" value="1"/>
</dbReference>
<organism evidence="3 4">
    <name type="scientific">Knufia fluminis</name>
    <dbReference type="NCBI Taxonomy" id="191047"/>
    <lineage>
        <taxon>Eukaryota</taxon>
        <taxon>Fungi</taxon>
        <taxon>Dikarya</taxon>
        <taxon>Ascomycota</taxon>
        <taxon>Pezizomycotina</taxon>
        <taxon>Eurotiomycetes</taxon>
        <taxon>Chaetothyriomycetidae</taxon>
        <taxon>Chaetothyriales</taxon>
        <taxon>Trichomeriaceae</taxon>
        <taxon>Knufia</taxon>
    </lineage>
</organism>